<feature type="non-terminal residue" evidence="2">
    <location>
        <position position="101"/>
    </location>
</feature>
<dbReference type="EMBL" id="UINC01207984">
    <property type="protein sequence ID" value="SVE30315.1"/>
    <property type="molecule type" value="Genomic_DNA"/>
</dbReference>
<feature type="domain" description="Class II Histidinyl-tRNA synthetase (HisRS)-like catalytic core" evidence="1">
    <location>
        <begin position="27"/>
        <end position="95"/>
    </location>
</feature>
<dbReference type="InterPro" id="IPR045864">
    <property type="entry name" value="aa-tRNA-synth_II/BPL/LPL"/>
</dbReference>
<sequence>MKEIKVEDLHNQLHELPGGPDSSMAYFARKESLIGSIRNLLSGAGFASADYPVIEPTELFIRKSGGGITGHLYSFIDPGGNKVSLRPEFTSSVIREYLKEP</sequence>
<dbReference type="InterPro" id="IPR041715">
    <property type="entry name" value="HisRS-like_core"/>
</dbReference>
<dbReference type="Gene3D" id="3.30.930.10">
    <property type="entry name" value="Bira Bifunctional Protein, Domain 2"/>
    <property type="match status" value="1"/>
</dbReference>
<dbReference type="GO" id="GO:0006427">
    <property type="term" value="P:histidyl-tRNA aminoacylation"/>
    <property type="evidence" value="ECO:0007669"/>
    <property type="project" value="TreeGrafter"/>
</dbReference>
<accession>A0A383CF44</accession>
<dbReference type="PANTHER" id="PTHR43707:SF1">
    <property type="entry name" value="HISTIDINE--TRNA LIGASE, MITOCHONDRIAL-RELATED"/>
    <property type="match status" value="1"/>
</dbReference>
<organism evidence="2">
    <name type="scientific">marine metagenome</name>
    <dbReference type="NCBI Taxonomy" id="408172"/>
    <lineage>
        <taxon>unclassified sequences</taxon>
        <taxon>metagenomes</taxon>
        <taxon>ecological metagenomes</taxon>
    </lineage>
</organism>
<name>A0A383CF44_9ZZZZ</name>
<dbReference type="Pfam" id="PF13393">
    <property type="entry name" value="tRNA-synt_His"/>
    <property type="match status" value="1"/>
</dbReference>
<dbReference type="PANTHER" id="PTHR43707">
    <property type="entry name" value="HISTIDYL-TRNA SYNTHETASE"/>
    <property type="match status" value="1"/>
</dbReference>
<evidence type="ECO:0000313" key="2">
    <source>
        <dbReference type="EMBL" id="SVE30315.1"/>
    </source>
</evidence>
<dbReference type="GO" id="GO:0004821">
    <property type="term" value="F:histidine-tRNA ligase activity"/>
    <property type="evidence" value="ECO:0007669"/>
    <property type="project" value="TreeGrafter"/>
</dbReference>
<dbReference type="SUPFAM" id="SSF55681">
    <property type="entry name" value="Class II aaRS and biotin synthetases"/>
    <property type="match status" value="1"/>
</dbReference>
<dbReference type="GO" id="GO:0005737">
    <property type="term" value="C:cytoplasm"/>
    <property type="evidence" value="ECO:0007669"/>
    <property type="project" value="InterPro"/>
</dbReference>
<proteinExistence type="predicted"/>
<gene>
    <name evidence="2" type="ORF">METZ01_LOCUS483169</name>
</gene>
<dbReference type="AlphaFoldDB" id="A0A383CF44"/>
<reference evidence="2" key="1">
    <citation type="submission" date="2018-05" db="EMBL/GenBank/DDBJ databases">
        <authorList>
            <person name="Lanie J.A."/>
            <person name="Ng W.-L."/>
            <person name="Kazmierczak K.M."/>
            <person name="Andrzejewski T.M."/>
            <person name="Davidsen T.M."/>
            <person name="Wayne K.J."/>
            <person name="Tettelin H."/>
            <person name="Glass J.I."/>
            <person name="Rusch D."/>
            <person name="Podicherti R."/>
            <person name="Tsui H.-C.T."/>
            <person name="Winkler M.E."/>
        </authorList>
    </citation>
    <scope>NUCLEOTIDE SEQUENCE</scope>
</reference>
<dbReference type="InterPro" id="IPR004516">
    <property type="entry name" value="HisRS/HisZ"/>
</dbReference>
<evidence type="ECO:0000259" key="1">
    <source>
        <dbReference type="Pfam" id="PF13393"/>
    </source>
</evidence>
<protein>
    <recommendedName>
        <fullName evidence="1">Class II Histidinyl-tRNA synthetase (HisRS)-like catalytic core domain-containing protein</fullName>
    </recommendedName>
</protein>